<sequence>MKNPIRKFIFLNTLLAFACASNLMAQTDYPNRPVKIIAPQATGGGVDIVGRFMADKMRQAMGQSFIIDNQAGAGGAIAAKTTIRALPDGYTLMIGYVATHGTNPAVKKNIYDSVKDFTPIAMFGGTPNVIVVAKGVPVKNLKELVAYSKKQSLNYGTSGIGTLNHLLMEQFKFSASMPALMVPYKSIGQAFTDSVGGSIQVIFPGLSAAMPHIRNGTLIPLAVTGNTRSSLLPDTPTFKELGYEGFDGVTWYGLVGPAKMPDDIKKKINSEVNKLLTQSDVKKFFVEQALTPMPMSPEQFEDYMVKEVIHWSKVAKDSNITAD</sequence>
<evidence type="ECO:0000256" key="2">
    <source>
        <dbReference type="SAM" id="SignalP"/>
    </source>
</evidence>
<dbReference type="Pfam" id="PF03401">
    <property type="entry name" value="TctC"/>
    <property type="match status" value="1"/>
</dbReference>
<evidence type="ECO:0000256" key="1">
    <source>
        <dbReference type="ARBA" id="ARBA00006987"/>
    </source>
</evidence>
<dbReference type="PANTHER" id="PTHR42928">
    <property type="entry name" value="TRICARBOXYLATE-BINDING PROTEIN"/>
    <property type="match status" value="1"/>
</dbReference>
<evidence type="ECO:0000313" key="3">
    <source>
        <dbReference type="EMBL" id="SMC43383.1"/>
    </source>
</evidence>
<dbReference type="PROSITE" id="PS51257">
    <property type="entry name" value="PROKAR_LIPOPROTEIN"/>
    <property type="match status" value="1"/>
</dbReference>
<dbReference type="RefSeq" id="WP_084283077.1">
    <property type="nucleotide sequence ID" value="NZ_FWXJ01000004.1"/>
</dbReference>
<keyword evidence="2" id="KW-0732">Signal</keyword>
<feature type="chain" id="PRO_5012167402" evidence="2">
    <location>
        <begin position="26"/>
        <end position="323"/>
    </location>
</feature>
<name>A0A1W1Z4R4_9BURK</name>
<dbReference type="EMBL" id="FWXJ01000004">
    <property type="protein sequence ID" value="SMC43383.1"/>
    <property type="molecule type" value="Genomic_DNA"/>
</dbReference>
<accession>A0A1W1Z4R4</accession>
<reference evidence="3 4" key="1">
    <citation type="submission" date="2017-04" db="EMBL/GenBank/DDBJ databases">
        <authorList>
            <person name="Afonso C.L."/>
            <person name="Miller P.J."/>
            <person name="Scott M.A."/>
            <person name="Spackman E."/>
            <person name="Goraichik I."/>
            <person name="Dimitrov K.M."/>
            <person name="Suarez D.L."/>
            <person name="Swayne D.E."/>
        </authorList>
    </citation>
    <scope>NUCLEOTIDE SEQUENCE [LARGE SCALE GENOMIC DNA]</scope>
    <source>
        <strain evidence="3 4">VK13</strain>
    </source>
</reference>
<gene>
    <name evidence="3" type="ORF">SAMN06296008_104111</name>
</gene>
<dbReference type="InterPro" id="IPR005064">
    <property type="entry name" value="BUG"/>
</dbReference>
<dbReference type="CDD" id="cd07012">
    <property type="entry name" value="PBP2_Bug_TTT"/>
    <property type="match status" value="1"/>
</dbReference>
<organism evidence="3 4">
    <name type="scientific">Polynucleobacter kasalickyi</name>
    <dbReference type="NCBI Taxonomy" id="1938817"/>
    <lineage>
        <taxon>Bacteria</taxon>
        <taxon>Pseudomonadati</taxon>
        <taxon>Pseudomonadota</taxon>
        <taxon>Betaproteobacteria</taxon>
        <taxon>Burkholderiales</taxon>
        <taxon>Burkholderiaceae</taxon>
        <taxon>Polynucleobacter</taxon>
    </lineage>
</organism>
<dbReference type="Proteomes" id="UP000192708">
    <property type="component" value="Unassembled WGS sequence"/>
</dbReference>
<dbReference type="SUPFAM" id="SSF53850">
    <property type="entry name" value="Periplasmic binding protein-like II"/>
    <property type="match status" value="1"/>
</dbReference>
<proteinExistence type="inferred from homology"/>
<feature type="signal peptide" evidence="2">
    <location>
        <begin position="1"/>
        <end position="25"/>
    </location>
</feature>
<dbReference type="Gene3D" id="3.40.190.150">
    <property type="entry name" value="Bordetella uptake gene, domain 1"/>
    <property type="match status" value="1"/>
</dbReference>
<keyword evidence="4" id="KW-1185">Reference proteome</keyword>
<keyword evidence="3" id="KW-0675">Receptor</keyword>
<dbReference type="STRING" id="1938817.SAMN06296008_104111"/>
<dbReference type="InterPro" id="IPR042100">
    <property type="entry name" value="Bug_dom1"/>
</dbReference>
<dbReference type="PIRSF" id="PIRSF017082">
    <property type="entry name" value="YflP"/>
    <property type="match status" value="1"/>
</dbReference>
<evidence type="ECO:0000313" key="4">
    <source>
        <dbReference type="Proteomes" id="UP000192708"/>
    </source>
</evidence>
<dbReference type="Gene3D" id="3.40.190.10">
    <property type="entry name" value="Periplasmic binding protein-like II"/>
    <property type="match status" value="1"/>
</dbReference>
<dbReference type="PANTHER" id="PTHR42928:SF5">
    <property type="entry name" value="BLR1237 PROTEIN"/>
    <property type="match status" value="1"/>
</dbReference>
<dbReference type="AlphaFoldDB" id="A0A1W1Z4R4"/>
<protein>
    <submittedName>
        <fullName evidence="3">Tripartite-type tricarboxylate transporter, receptor component TctC</fullName>
    </submittedName>
</protein>
<comment type="similarity">
    <text evidence="1">Belongs to the UPF0065 (bug) family.</text>
</comment>